<organism evidence="1">
    <name type="scientific">Siphoviridae sp. ctNxi14</name>
    <dbReference type="NCBI Taxonomy" id="2825475"/>
    <lineage>
        <taxon>Viruses</taxon>
        <taxon>Duplodnaviria</taxon>
        <taxon>Heunggongvirae</taxon>
        <taxon>Uroviricota</taxon>
        <taxon>Caudoviricetes</taxon>
    </lineage>
</organism>
<evidence type="ECO:0000313" key="1">
    <source>
        <dbReference type="EMBL" id="DAG06182.1"/>
    </source>
</evidence>
<name>A0A8S5VHL8_9CAUD</name>
<dbReference type="EMBL" id="BK016266">
    <property type="protein sequence ID" value="DAG06182.1"/>
    <property type="molecule type" value="Genomic_DNA"/>
</dbReference>
<proteinExistence type="predicted"/>
<accession>A0A8S5VHL8</accession>
<sequence length="53" mass="6205">MEKYDVINAINKEIEREKDLCKKYVELNPSDKDQREKLRNAAIAALLRVMNAI</sequence>
<reference evidence="1" key="1">
    <citation type="journal article" date="2021" name="Proc. Natl. Acad. Sci. U.S.A.">
        <title>A Catalog of Tens of Thousands of Viruses from Human Metagenomes Reveals Hidden Associations with Chronic Diseases.</title>
        <authorList>
            <person name="Tisza M.J."/>
            <person name="Buck C.B."/>
        </authorList>
    </citation>
    <scope>NUCLEOTIDE SEQUENCE</scope>
    <source>
        <strain evidence="1">CtNxi14</strain>
    </source>
</reference>
<protein>
    <submittedName>
        <fullName evidence="1">CDI immunity protein</fullName>
    </submittedName>
</protein>